<evidence type="ECO:0000313" key="3">
    <source>
        <dbReference type="Proteomes" id="UP000009309"/>
    </source>
</evidence>
<reference evidence="2 3" key="1">
    <citation type="journal article" date="2012" name="J. Bacteriol.">
        <title>Genome Sequence of the Filamentous Bacterium Fibrisoma limi BUZ 3T.</title>
        <authorList>
            <person name="Filippini M."/>
            <person name="Qi W."/>
            <person name="Jaenicke S."/>
            <person name="Goesmann A."/>
            <person name="Smits T.H."/>
            <person name="Bagheri H.C."/>
        </authorList>
    </citation>
    <scope>NUCLEOTIDE SEQUENCE [LARGE SCALE GENOMIC DNA]</scope>
    <source>
        <strain evidence="3">BUZ 3T</strain>
    </source>
</reference>
<protein>
    <submittedName>
        <fullName evidence="2">Uncharacterized protein</fullName>
    </submittedName>
</protein>
<comment type="caution">
    <text evidence="2">The sequence shown here is derived from an EMBL/GenBank/DDBJ whole genome shotgun (WGS) entry which is preliminary data.</text>
</comment>
<keyword evidence="1" id="KW-0472">Membrane</keyword>
<keyword evidence="1" id="KW-1133">Transmembrane helix</keyword>
<name>I2GIH6_9BACT</name>
<proteinExistence type="predicted"/>
<feature type="transmembrane region" description="Helical" evidence="1">
    <location>
        <begin position="6"/>
        <end position="31"/>
    </location>
</feature>
<accession>I2GIH6</accession>
<dbReference type="EMBL" id="CAIT01000006">
    <property type="protein sequence ID" value="CCH53701.1"/>
    <property type="molecule type" value="Genomic_DNA"/>
</dbReference>
<gene>
    <name evidence="2" type="ORF">BN8_02816</name>
</gene>
<organism evidence="2 3">
    <name type="scientific">Fibrisoma limi BUZ 3</name>
    <dbReference type="NCBI Taxonomy" id="1185876"/>
    <lineage>
        <taxon>Bacteria</taxon>
        <taxon>Pseudomonadati</taxon>
        <taxon>Bacteroidota</taxon>
        <taxon>Cytophagia</taxon>
        <taxon>Cytophagales</taxon>
        <taxon>Spirosomataceae</taxon>
        <taxon>Fibrisoma</taxon>
    </lineage>
</organism>
<dbReference type="Proteomes" id="UP000009309">
    <property type="component" value="Unassembled WGS sequence"/>
</dbReference>
<keyword evidence="1" id="KW-0812">Transmembrane</keyword>
<sequence length="37" mass="3962">MSSHTPVAVTIASISFILVESLILMAIFLICSFSGMM</sequence>
<evidence type="ECO:0000313" key="2">
    <source>
        <dbReference type="EMBL" id="CCH53701.1"/>
    </source>
</evidence>
<keyword evidence="3" id="KW-1185">Reference proteome</keyword>
<dbReference type="AlphaFoldDB" id="I2GIH6"/>
<evidence type="ECO:0000256" key="1">
    <source>
        <dbReference type="SAM" id="Phobius"/>
    </source>
</evidence>